<protein>
    <recommendedName>
        <fullName evidence="5">TFIIS N-terminal domain-containing protein</fullName>
    </recommendedName>
</protein>
<dbReference type="VEuPathDB" id="MicrosporidiaDB:ECU08_0440"/>
<dbReference type="VEuPathDB" id="MicrosporidiaDB:AEWR_080410"/>
<evidence type="ECO:0000256" key="3">
    <source>
        <dbReference type="PROSITE-ProRule" id="PRU00649"/>
    </source>
</evidence>
<feature type="region of interest" description="Disordered" evidence="4">
    <location>
        <begin position="1"/>
        <end position="56"/>
    </location>
</feature>
<dbReference type="InterPro" id="IPR051037">
    <property type="entry name" value="RNAPII_TF_IWS1"/>
</dbReference>
<evidence type="ECO:0000256" key="4">
    <source>
        <dbReference type="SAM" id="MobiDB-lite"/>
    </source>
</evidence>
<dbReference type="SUPFAM" id="SSF47676">
    <property type="entry name" value="Conserved domain common to transcription factors TFIIS, elongin A, CRSP70"/>
    <property type="match status" value="1"/>
</dbReference>
<dbReference type="InterPro" id="IPR017923">
    <property type="entry name" value="TFIIS_N"/>
</dbReference>
<feature type="compositionally biased region" description="Basic residues" evidence="4">
    <location>
        <begin position="1"/>
        <end position="10"/>
    </location>
</feature>
<dbReference type="InterPro" id="IPR035441">
    <property type="entry name" value="TFIIS/LEDGF_dom_sf"/>
</dbReference>
<keyword evidence="3" id="KW-0539">Nucleus</keyword>
<comment type="subcellular location">
    <subcellularLocation>
        <location evidence="3">Nucleus</location>
    </subcellularLocation>
</comment>
<sequence>MSLLRKRKILQSRGPMDRDSGQDFPEAQSGEFGDTGGRQKKAKAASRAERKGDLDPGTVLEISRSLKKRMQDILKKDNANNLEGRPATGKIENVEEISNILMSKALQESLLDEGILDEIKGWLEPLPDKSMPNIKIRKRLLDVLKTMKIHKEHLVTSGVGKIVYFYSINPKESKEVRASAKALVQKWTNEVFKPEGGD</sequence>
<dbReference type="PANTHER" id="PTHR46010">
    <property type="entry name" value="PROTEIN IWS1 HOMOLOG"/>
    <property type="match status" value="1"/>
</dbReference>
<dbReference type="VEuPathDB" id="MicrosporidiaDB:AEWQ_080400"/>
<comment type="similarity">
    <text evidence="2">Belongs to the IWS1 family.</text>
</comment>
<reference evidence="6" key="1">
    <citation type="journal article" date="2013" name="Eukaryot. Cell">
        <title>Extremely Reduced Levels of Heterozygosity in the Vertebrate Pathogen Encephalitozoon cuniculi.</title>
        <authorList>
            <person name="Selman M."/>
            <person name="Sak B."/>
            <person name="Kvac M."/>
            <person name="Farinelli L."/>
            <person name="Weiss L.M."/>
            <person name="Corradi N."/>
        </authorList>
    </citation>
    <scope>NUCLEOTIDE SEQUENCE</scope>
</reference>
<accession>M1K7B8</accession>
<evidence type="ECO:0000313" key="6">
    <source>
        <dbReference type="EMBL" id="AGE95142.1"/>
    </source>
</evidence>
<name>M1K7B8_ENCCN</name>
<organism evidence="6">
    <name type="scientific">Encephalitozoon cuniculi</name>
    <name type="common">Microsporidian parasite</name>
    <dbReference type="NCBI Taxonomy" id="6035"/>
    <lineage>
        <taxon>Eukaryota</taxon>
        <taxon>Fungi</taxon>
        <taxon>Fungi incertae sedis</taxon>
        <taxon>Microsporidia</taxon>
        <taxon>Unikaryonidae</taxon>
        <taxon>Encephalitozoon</taxon>
    </lineage>
</organism>
<comment type="function">
    <text evidence="1">Transcription factor involved in RNA polymerase II transcription regulation. May function in both SPT15/TBP post-recruitment and recruitment steps of transcription.</text>
</comment>
<dbReference type="PROSITE" id="PS51319">
    <property type="entry name" value="TFIIS_N"/>
    <property type="match status" value="1"/>
</dbReference>
<evidence type="ECO:0000256" key="1">
    <source>
        <dbReference type="ARBA" id="ARBA00037349"/>
    </source>
</evidence>
<dbReference type="GO" id="GO:0016973">
    <property type="term" value="P:poly(A)+ mRNA export from nucleus"/>
    <property type="evidence" value="ECO:0007669"/>
    <property type="project" value="TreeGrafter"/>
</dbReference>
<dbReference type="VEuPathDB" id="MicrosporidiaDB:M970_080410"/>
<dbReference type="GO" id="GO:0005634">
    <property type="term" value="C:nucleus"/>
    <property type="evidence" value="ECO:0007669"/>
    <property type="project" value="UniProtKB-SubCell"/>
</dbReference>
<dbReference type="PANTHER" id="PTHR46010:SF1">
    <property type="entry name" value="PROTEIN IWS1 HOMOLOG"/>
    <property type="match status" value="1"/>
</dbReference>
<gene>
    <name evidence="6" type="ORF">ECU08_0440</name>
</gene>
<evidence type="ECO:0000259" key="5">
    <source>
        <dbReference type="PROSITE" id="PS51319"/>
    </source>
</evidence>
<evidence type="ECO:0000256" key="2">
    <source>
        <dbReference type="ARBA" id="ARBA00037992"/>
    </source>
</evidence>
<dbReference type="AlphaFoldDB" id="M1K7B8"/>
<dbReference type="Pfam" id="PF08711">
    <property type="entry name" value="Med26"/>
    <property type="match status" value="1"/>
</dbReference>
<feature type="domain" description="TFIIS N-terminal" evidence="5">
    <location>
        <begin position="117"/>
        <end position="194"/>
    </location>
</feature>
<dbReference type="Gene3D" id="1.20.930.10">
    <property type="entry name" value="Conserved domain common to transcription factors TFIIS, elongin A, CRSP70"/>
    <property type="match status" value="1"/>
</dbReference>
<dbReference type="EMBL" id="KC513605">
    <property type="protein sequence ID" value="AGE95142.1"/>
    <property type="molecule type" value="Genomic_DNA"/>
</dbReference>
<proteinExistence type="inferred from homology"/>
<dbReference type="VEuPathDB" id="MicrosporidiaDB:AEWD_080360"/>